<keyword evidence="7 11" id="KW-1133">Transmembrane helix</keyword>
<proteinExistence type="inferred from homology"/>
<evidence type="ECO:0000256" key="8">
    <source>
        <dbReference type="ARBA" id="ARBA00023034"/>
    </source>
</evidence>
<evidence type="ECO:0000256" key="11">
    <source>
        <dbReference type="SAM" id="Phobius"/>
    </source>
</evidence>
<keyword evidence="8" id="KW-0333">Golgi apparatus</keyword>
<dbReference type="AlphaFoldDB" id="A0A6A4CNJ1"/>
<evidence type="ECO:0000313" key="12">
    <source>
        <dbReference type="EMBL" id="KAE9293649.1"/>
    </source>
</evidence>
<evidence type="ECO:0000256" key="7">
    <source>
        <dbReference type="ARBA" id="ARBA00022989"/>
    </source>
</evidence>
<gene>
    <name evidence="12" type="ORF">PF001_g18161</name>
    <name evidence="13" type="ORF">PF008_g17151</name>
</gene>
<dbReference type="EMBL" id="QXGE01001364">
    <property type="protein sequence ID" value="KAE9293649.1"/>
    <property type="molecule type" value="Genomic_DNA"/>
</dbReference>
<reference evidence="12 14" key="1">
    <citation type="submission" date="2018-08" db="EMBL/GenBank/DDBJ databases">
        <title>Genomic investigation of the strawberry pathogen Phytophthora fragariae indicates pathogenicity is determined by transcriptional variation in three key races.</title>
        <authorList>
            <person name="Adams T.M."/>
            <person name="Armitage A.D."/>
            <person name="Sobczyk M.K."/>
            <person name="Bates H.J."/>
            <person name="Dunwell J.M."/>
            <person name="Nellist C.F."/>
            <person name="Harrison R.J."/>
        </authorList>
    </citation>
    <scope>NUCLEOTIDE SEQUENCE [LARGE SCALE GENOMIC DNA]</scope>
    <source>
        <strain evidence="12 14">A4</strain>
        <strain evidence="13 15">NOV-77</strain>
    </source>
</reference>
<evidence type="ECO:0000313" key="15">
    <source>
        <dbReference type="Proteomes" id="UP000486351"/>
    </source>
</evidence>
<name>A0A6A4CNJ1_9STRA</name>
<dbReference type="InterPro" id="IPR029044">
    <property type="entry name" value="Nucleotide-diphossugar_trans"/>
</dbReference>
<dbReference type="EMBL" id="QXFY01001220">
    <property type="protein sequence ID" value="KAE9324276.1"/>
    <property type="molecule type" value="Genomic_DNA"/>
</dbReference>
<keyword evidence="5 11" id="KW-0812">Transmembrane</keyword>
<organism evidence="12 14">
    <name type="scientific">Phytophthora fragariae</name>
    <dbReference type="NCBI Taxonomy" id="53985"/>
    <lineage>
        <taxon>Eukaryota</taxon>
        <taxon>Sar</taxon>
        <taxon>Stramenopiles</taxon>
        <taxon>Oomycota</taxon>
        <taxon>Peronosporomycetes</taxon>
        <taxon>Peronosporales</taxon>
        <taxon>Peronosporaceae</taxon>
        <taxon>Phytophthora</taxon>
    </lineage>
</organism>
<comment type="subcellular location">
    <subcellularLocation>
        <location evidence="10">Endomembrane system</location>
        <topology evidence="10">Single-pass membrane protein</topology>
    </subcellularLocation>
    <subcellularLocation>
        <location evidence="1">Golgi apparatus membrane</location>
    </subcellularLocation>
    <subcellularLocation>
        <location evidence="2">Membrane</location>
        <topology evidence="2">Single-pass type II membrane protein</topology>
    </subcellularLocation>
</comment>
<dbReference type="GO" id="GO:0046354">
    <property type="term" value="P:mannan biosynthetic process"/>
    <property type="evidence" value="ECO:0007669"/>
    <property type="project" value="TreeGrafter"/>
</dbReference>
<evidence type="ECO:0000313" key="13">
    <source>
        <dbReference type="EMBL" id="KAE9324276.1"/>
    </source>
</evidence>
<dbReference type="InterPro" id="IPR022751">
    <property type="entry name" value="Alpha_mannosyltransferase"/>
</dbReference>
<dbReference type="PANTHER" id="PTHR31646">
    <property type="entry name" value="ALPHA-1,2-MANNOSYLTRANSFERASE MNN2"/>
    <property type="match status" value="1"/>
</dbReference>
<evidence type="ECO:0000313" key="14">
    <source>
        <dbReference type="Proteomes" id="UP000437068"/>
    </source>
</evidence>
<evidence type="ECO:0000256" key="5">
    <source>
        <dbReference type="ARBA" id="ARBA00022692"/>
    </source>
</evidence>
<evidence type="ECO:0000256" key="6">
    <source>
        <dbReference type="ARBA" id="ARBA00022968"/>
    </source>
</evidence>
<keyword evidence="6" id="KW-0735">Signal-anchor</keyword>
<comment type="caution">
    <text evidence="12">The sequence shown here is derived from an EMBL/GenBank/DDBJ whole genome shotgun (WGS) entry which is preliminary data.</text>
</comment>
<dbReference type="PANTHER" id="PTHR31646:SF1">
    <property type="entry name" value="ALPHA-1,2-MANNOSYLTRANSFERASE MNN2"/>
    <property type="match status" value="1"/>
</dbReference>
<accession>A0A6A4CNJ1</accession>
<feature type="transmembrane region" description="Helical" evidence="11">
    <location>
        <begin position="20"/>
        <end position="40"/>
    </location>
</feature>
<evidence type="ECO:0008006" key="16">
    <source>
        <dbReference type="Google" id="ProtNLM"/>
    </source>
</evidence>
<evidence type="ECO:0000256" key="9">
    <source>
        <dbReference type="ARBA" id="ARBA00023136"/>
    </source>
</evidence>
<dbReference type="Proteomes" id="UP000437068">
    <property type="component" value="Unassembled WGS sequence"/>
</dbReference>
<evidence type="ECO:0000256" key="1">
    <source>
        <dbReference type="ARBA" id="ARBA00004394"/>
    </source>
</evidence>
<protein>
    <recommendedName>
        <fullName evidence="16">Nucleotide-diphospho-sugar transferase domain-containing protein</fullName>
    </recommendedName>
</protein>
<evidence type="ECO:0000256" key="3">
    <source>
        <dbReference type="ARBA" id="ARBA00009105"/>
    </source>
</evidence>
<keyword evidence="4" id="KW-0808">Transferase</keyword>
<dbReference type="GO" id="GO:0000026">
    <property type="term" value="F:alpha-1,2-mannosyltransferase activity"/>
    <property type="evidence" value="ECO:0007669"/>
    <property type="project" value="TreeGrafter"/>
</dbReference>
<sequence length="574" mass="65347">MMEPRRESKVTRVLRWQHALLGVLLLSSLLYAGLMLSWTLRDPDTMQGRATASIFQHNKQWIDISRNDSDLQASVDNLLQDSAEQNGVVDYPSNISQVRRLKCIGWRATSGCSPSGSRVLESDQDCNSTIPQGTAGYCEVEDLDSHERFMIMKRTCAEAYRGASIRCNDAPGFANFRAKAQIAADKALEPGYALPNTNRTDPKLRQGIVMVVYPKLVASTYATVRALREVLGCSLPIEIWLRPDEMNKVPGALEPLWDLARNKSKGEITFQAIRHQNALRFNCKVYAIYHSKFEQVLFLDADNVPARDPSYLFTAPEFVKTGAVFWPDFWHPDQTIFFINPTSLVWQLLDMPFVDMFEQESGQLLIDRKRHAAPLALVTFYAFHQPNYFNRLKLAWGDKDLFRFAWLKLGASFHMIETPPAVAGELKGNLFCGMTMAQHDPSGDVIFLHRNQLKLTGEAKLQDFDIRLKKALSTANTIQANFEDDEYPDPAIWTHLVSFRGTSPRSEYLIEKHASINKFTGIQRCFGGRELHKNPHFYAQEFTDFSFTGLESHLRRFAMKAAQLRQRKTSQTTT</sequence>
<dbReference type="GO" id="GO:0000139">
    <property type="term" value="C:Golgi membrane"/>
    <property type="evidence" value="ECO:0007669"/>
    <property type="project" value="UniProtKB-SubCell"/>
</dbReference>
<dbReference type="SUPFAM" id="SSF53448">
    <property type="entry name" value="Nucleotide-diphospho-sugar transferases"/>
    <property type="match status" value="1"/>
</dbReference>
<keyword evidence="9 11" id="KW-0472">Membrane</keyword>
<dbReference type="Proteomes" id="UP000486351">
    <property type="component" value="Unassembled WGS sequence"/>
</dbReference>
<comment type="similarity">
    <text evidence="3">Belongs to the MNN1/MNT family.</text>
</comment>
<dbReference type="Pfam" id="PF11051">
    <property type="entry name" value="Mannosyl_trans3"/>
    <property type="match status" value="1"/>
</dbReference>
<evidence type="ECO:0000256" key="10">
    <source>
        <dbReference type="ARBA" id="ARBA00037847"/>
    </source>
</evidence>
<evidence type="ECO:0000256" key="4">
    <source>
        <dbReference type="ARBA" id="ARBA00022679"/>
    </source>
</evidence>
<evidence type="ECO:0000256" key="2">
    <source>
        <dbReference type="ARBA" id="ARBA00004606"/>
    </source>
</evidence>